<dbReference type="Proteomes" id="UP000323454">
    <property type="component" value="Unassembled WGS sequence"/>
</dbReference>
<proteinExistence type="predicted"/>
<dbReference type="InterPro" id="IPR029044">
    <property type="entry name" value="Nucleotide-diphossugar_trans"/>
</dbReference>
<reference evidence="2 3" key="2">
    <citation type="submission" date="2019-09" db="EMBL/GenBank/DDBJ databases">
        <authorList>
            <person name="Jin C."/>
        </authorList>
    </citation>
    <scope>NUCLEOTIDE SEQUENCE [LARGE SCALE GENOMIC DNA]</scope>
    <source>
        <strain evidence="2 3">AN110305</strain>
    </source>
</reference>
<dbReference type="GO" id="GO:0016740">
    <property type="term" value="F:transferase activity"/>
    <property type="evidence" value="ECO:0007669"/>
    <property type="project" value="UniProtKB-KW"/>
</dbReference>
<dbReference type="Gene3D" id="3.90.550.10">
    <property type="entry name" value="Spore Coat Polysaccharide Biosynthesis Protein SpsA, Chain A"/>
    <property type="match status" value="1"/>
</dbReference>
<dbReference type="InterPro" id="IPR001173">
    <property type="entry name" value="Glyco_trans_2-like"/>
</dbReference>
<dbReference type="AlphaFoldDB" id="A0A5B2XDZ5"/>
<evidence type="ECO:0000313" key="2">
    <source>
        <dbReference type="EMBL" id="KAA2261181.1"/>
    </source>
</evidence>
<keyword evidence="2" id="KW-0808">Transferase</keyword>
<dbReference type="RefSeq" id="WP_149850812.1">
    <property type="nucleotide sequence ID" value="NZ_VUOB01000030.1"/>
</dbReference>
<sequence>MTIALPRIAVVVVTYNSEGVVEECLRSLCDGARGVRLTDVVVADNASADGTLRIVENADLPIRIVQLGRNAGYAAAVNAGMDALLDSDFDAVLVLNPDCRLRPGVLSTLAEALRVPGRGIAVPRLVNPDGSTQPSLRRPPTVTRALVESIIGGSRAGRIGRLGELITDPKRYERAGPAAWATGAAMLVSLRTWRHIGRWDETFLLYGEETEYALRAWDHGWTLWYEPSAVVEHIGGESSTNTMLWALLTVNRVRLYRRRNGALPTAAYYLAVVIGEGLRALAGRHTARAAVTALVLPSRRLRELPD</sequence>
<dbReference type="PANTHER" id="PTHR43179:SF7">
    <property type="entry name" value="RHAMNOSYLTRANSFERASE WBBL"/>
    <property type="match status" value="1"/>
</dbReference>
<name>A0A5B2XDZ5_9PSEU</name>
<dbReference type="SUPFAM" id="SSF53448">
    <property type="entry name" value="Nucleotide-diphospho-sugar transferases"/>
    <property type="match status" value="1"/>
</dbReference>
<gene>
    <name evidence="2" type="ORF">F0L68_18315</name>
</gene>
<dbReference type="PANTHER" id="PTHR43179">
    <property type="entry name" value="RHAMNOSYLTRANSFERASE WBBL"/>
    <property type="match status" value="1"/>
</dbReference>
<dbReference type="Pfam" id="PF00535">
    <property type="entry name" value="Glycos_transf_2"/>
    <property type="match status" value="1"/>
</dbReference>
<comment type="caution">
    <text evidence="2">The sequence shown here is derived from an EMBL/GenBank/DDBJ whole genome shotgun (WGS) entry which is preliminary data.</text>
</comment>
<protein>
    <submittedName>
        <fullName evidence="2">Glycosyltransferase family 2 protein</fullName>
    </submittedName>
</protein>
<evidence type="ECO:0000313" key="3">
    <source>
        <dbReference type="Proteomes" id="UP000323454"/>
    </source>
</evidence>
<dbReference type="EMBL" id="VUOB01000030">
    <property type="protein sequence ID" value="KAA2261181.1"/>
    <property type="molecule type" value="Genomic_DNA"/>
</dbReference>
<evidence type="ECO:0000259" key="1">
    <source>
        <dbReference type="Pfam" id="PF00535"/>
    </source>
</evidence>
<keyword evidence="3" id="KW-1185">Reference proteome</keyword>
<accession>A0A5B2XDZ5</accession>
<reference evidence="2 3" key="1">
    <citation type="submission" date="2019-09" db="EMBL/GenBank/DDBJ databases">
        <title>Goodfellowia gen. nov., a new genus of the Pseudonocardineae related to Actinoalloteichus, containing Goodfellowia coeruleoviolacea gen. nov., comb. nov. gen. nov., comb. nov.</title>
        <authorList>
            <person name="Labeda D."/>
        </authorList>
    </citation>
    <scope>NUCLEOTIDE SEQUENCE [LARGE SCALE GENOMIC DNA]</scope>
    <source>
        <strain evidence="2 3">AN110305</strain>
    </source>
</reference>
<organism evidence="2 3">
    <name type="scientific">Solihabitans fulvus</name>
    <dbReference type="NCBI Taxonomy" id="1892852"/>
    <lineage>
        <taxon>Bacteria</taxon>
        <taxon>Bacillati</taxon>
        <taxon>Actinomycetota</taxon>
        <taxon>Actinomycetes</taxon>
        <taxon>Pseudonocardiales</taxon>
        <taxon>Pseudonocardiaceae</taxon>
        <taxon>Solihabitans</taxon>
    </lineage>
</organism>
<dbReference type="OrthoDB" id="9771846at2"/>
<feature type="domain" description="Glycosyltransferase 2-like" evidence="1">
    <location>
        <begin position="10"/>
        <end position="136"/>
    </location>
</feature>